<name>A0ABP8MY73_9BACT</name>
<organism evidence="3 4">
    <name type="scientific">Rurimicrobium arvi</name>
    <dbReference type="NCBI Taxonomy" id="2049916"/>
    <lineage>
        <taxon>Bacteria</taxon>
        <taxon>Pseudomonadati</taxon>
        <taxon>Bacteroidota</taxon>
        <taxon>Chitinophagia</taxon>
        <taxon>Chitinophagales</taxon>
        <taxon>Chitinophagaceae</taxon>
        <taxon>Rurimicrobium</taxon>
    </lineage>
</organism>
<evidence type="ECO:0000313" key="3">
    <source>
        <dbReference type="EMBL" id="GAA4458104.1"/>
    </source>
</evidence>
<keyword evidence="2" id="KW-0963">Cytoplasm</keyword>
<keyword evidence="4" id="KW-1185">Reference proteome</keyword>
<evidence type="ECO:0000256" key="1">
    <source>
        <dbReference type="ARBA" id="ARBA00007768"/>
    </source>
</evidence>
<proteinExistence type="inferred from homology"/>
<dbReference type="Proteomes" id="UP001501410">
    <property type="component" value="Unassembled WGS sequence"/>
</dbReference>
<sequence>MNTILEIAANSFRSCIAAQDGGADRIELFENLPEGGCTPSYGMLSLVKERMSIPAYVMIRPRGGDFIYSAEEFEIMRRDIDMCRQLGFPGAVFGILDRQGRIDTARCKELLSLCKGMKVTFHRAFDRAENLHESLRQLIDMGFDRVLTSGGEANVDKGKEMIRALQQEYGKHITIMPGCGVTAANARMIVDYCGVQEIHATAKGKVSSDASYTKPHFTDEWQESSTTEIRAIRRALSESV</sequence>
<dbReference type="Gene3D" id="3.20.20.380">
    <property type="entry name" value="Copper homeostasis (CutC) domain"/>
    <property type="match status" value="1"/>
</dbReference>
<dbReference type="SUPFAM" id="SSF110395">
    <property type="entry name" value="CutC-like"/>
    <property type="match status" value="1"/>
</dbReference>
<comment type="caution">
    <text evidence="3">The sequence shown here is derived from an EMBL/GenBank/DDBJ whole genome shotgun (WGS) entry which is preliminary data.</text>
</comment>
<evidence type="ECO:0000313" key="4">
    <source>
        <dbReference type="Proteomes" id="UP001501410"/>
    </source>
</evidence>
<dbReference type="EMBL" id="BAABEZ010000024">
    <property type="protein sequence ID" value="GAA4458104.1"/>
    <property type="molecule type" value="Genomic_DNA"/>
</dbReference>
<dbReference type="PANTHER" id="PTHR12598">
    <property type="entry name" value="COPPER HOMEOSTASIS PROTEIN CUTC"/>
    <property type="match status" value="1"/>
</dbReference>
<dbReference type="PANTHER" id="PTHR12598:SF0">
    <property type="entry name" value="COPPER HOMEOSTASIS PROTEIN CUTC HOMOLOG"/>
    <property type="match status" value="1"/>
</dbReference>
<dbReference type="HAMAP" id="MF_00795">
    <property type="entry name" value="CutC"/>
    <property type="match status" value="1"/>
</dbReference>
<accession>A0ABP8MY73</accession>
<comment type="subcellular location">
    <subcellularLocation>
        <location evidence="2">Cytoplasm</location>
    </subcellularLocation>
</comment>
<dbReference type="InterPro" id="IPR036822">
    <property type="entry name" value="CutC-like_dom_sf"/>
</dbReference>
<gene>
    <name evidence="2" type="primary">cutC</name>
    <name evidence="3" type="ORF">GCM10023092_25910</name>
</gene>
<reference evidence="4" key="1">
    <citation type="journal article" date="2019" name="Int. J. Syst. Evol. Microbiol.">
        <title>The Global Catalogue of Microorganisms (GCM) 10K type strain sequencing project: providing services to taxonomists for standard genome sequencing and annotation.</title>
        <authorList>
            <consortium name="The Broad Institute Genomics Platform"/>
            <consortium name="The Broad Institute Genome Sequencing Center for Infectious Disease"/>
            <person name="Wu L."/>
            <person name="Ma J."/>
        </authorList>
    </citation>
    <scope>NUCLEOTIDE SEQUENCE [LARGE SCALE GENOMIC DNA]</scope>
    <source>
        <strain evidence="4">JCM 31921</strain>
    </source>
</reference>
<evidence type="ECO:0000256" key="2">
    <source>
        <dbReference type="HAMAP-Rule" id="MF_00795"/>
    </source>
</evidence>
<dbReference type="InterPro" id="IPR005627">
    <property type="entry name" value="CutC-like"/>
</dbReference>
<dbReference type="RefSeq" id="WP_344827949.1">
    <property type="nucleotide sequence ID" value="NZ_BAABEZ010000024.1"/>
</dbReference>
<comment type="similarity">
    <text evidence="1 2">Belongs to the CutC family.</text>
</comment>
<protein>
    <recommendedName>
        <fullName evidence="2">PF03932 family protein CutC</fullName>
    </recommendedName>
</protein>
<dbReference type="Pfam" id="PF03932">
    <property type="entry name" value="CutC"/>
    <property type="match status" value="1"/>
</dbReference>
<comment type="caution">
    <text evidence="2">Once thought to be involved in copper homeostasis, experiments in E.coli have shown this is not the case.</text>
</comment>